<feature type="transmembrane region" description="Helical" evidence="1">
    <location>
        <begin position="166"/>
        <end position="183"/>
    </location>
</feature>
<evidence type="ECO:0000313" key="5">
    <source>
        <dbReference type="Proteomes" id="UP000319578"/>
    </source>
</evidence>
<comment type="caution">
    <text evidence="3">The sequence shown here is derived from an EMBL/GenBank/DDBJ whole genome shotgun (WGS) entry which is preliminary data.</text>
</comment>
<keyword evidence="1" id="KW-1133">Transmembrane helix</keyword>
<keyword evidence="1" id="KW-0472">Membrane</keyword>
<sequence>MDSPYFSFLISGEPFRLFSSSHVVSLLILLFLIVLLYLYRHKLQTPLVSKCTRYVLAALLLLSEVCYQLWHVYTESWSAAYTLPLQLCSVTLLFSAFMLLSKNYVLYEITFFAGIAGAAQALLTPELFYPFPHFRFFHFFLAHAGIVLACLYMTWVEGYRPVLRSIWKTMGFLNLLLIIALLVNKWTGGNYLFVSHKPENASLIDFLGTYPWYILSLEGVALALFSLLFIPFAGKKPTSKERSKDFTS</sequence>
<feature type="transmembrane region" description="Helical" evidence="1">
    <location>
        <begin position="20"/>
        <end position="39"/>
    </location>
</feature>
<dbReference type="AlphaFoldDB" id="A0A0K9YVE6"/>
<dbReference type="Proteomes" id="UP000036834">
    <property type="component" value="Unassembled WGS sequence"/>
</dbReference>
<dbReference type="EMBL" id="BJON01000015">
    <property type="protein sequence ID" value="GED70351.1"/>
    <property type="molecule type" value="Genomic_DNA"/>
</dbReference>
<dbReference type="Pfam" id="PF14808">
    <property type="entry name" value="TMEM164"/>
    <property type="match status" value="1"/>
</dbReference>
<keyword evidence="1" id="KW-0812">Transmembrane</keyword>
<protein>
    <submittedName>
        <fullName evidence="2 3">Permease</fullName>
    </submittedName>
</protein>
<evidence type="ECO:0000313" key="4">
    <source>
        <dbReference type="Proteomes" id="UP000036834"/>
    </source>
</evidence>
<dbReference type="PATRIC" id="fig|54915.3.peg.1430"/>
<evidence type="ECO:0000313" key="3">
    <source>
        <dbReference type="EMBL" id="KNB72627.1"/>
    </source>
</evidence>
<reference evidence="2 5" key="3">
    <citation type="submission" date="2019-06" db="EMBL/GenBank/DDBJ databases">
        <title>Whole genome shotgun sequence of Brevibacillus reuszeri NBRC 15719.</title>
        <authorList>
            <person name="Hosoyama A."/>
            <person name="Uohara A."/>
            <person name="Ohji S."/>
            <person name="Ichikawa N."/>
        </authorList>
    </citation>
    <scope>NUCLEOTIDE SEQUENCE [LARGE SCALE GENOMIC DNA]</scope>
    <source>
        <strain evidence="2 5">NBRC 15719</strain>
    </source>
</reference>
<dbReference type="OrthoDB" id="9813172at2"/>
<name>A0A0K9YVE6_9BACL</name>
<keyword evidence="5" id="KW-1185">Reference proteome</keyword>
<accession>A0A0K9YVE6</accession>
<feature type="transmembrane region" description="Helical" evidence="1">
    <location>
        <begin position="51"/>
        <end position="70"/>
    </location>
</feature>
<evidence type="ECO:0000256" key="1">
    <source>
        <dbReference type="SAM" id="Phobius"/>
    </source>
</evidence>
<dbReference type="RefSeq" id="WP_049738675.1">
    <property type="nucleotide sequence ID" value="NZ_BJON01000015.1"/>
</dbReference>
<dbReference type="Proteomes" id="UP000319578">
    <property type="component" value="Unassembled WGS sequence"/>
</dbReference>
<feature type="transmembrane region" description="Helical" evidence="1">
    <location>
        <begin position="76"/>
        <end position="97"/>
    </location>
</feature>
<evidence type="ECO:0000313" key="2">
    <source>
        <dbReference type="EMBL" id="GED70351.1"/>
    </source>
</evidence>
<dbReference type="NCBIfam" id="TIGR02206">
    <property type="entry name" value="intg_mem_TP0381"/>
    <property type="match status" value="1"/>
</dbReference>
<feature type="transmembrane region" description="Helical" evidence="1">
    <location>
        <begin position="135"/>
        <end position="154"/>
    </location>
</feature>
<reference evidence="3" key="2">
    <citation type="submission" date="2015-07" db="EMBL/GenBank/DDBJ databases">
        <title>MeaNS - Measles Nucleotide Surveillance Program.</title>
        <authorList>
            <person name="Tran T."/>
            <person name="Druce J."/>
        </authorList>
    </citation>
    <scope>NUCLEOTIDE SEQUENCE</scope>
    <source>
        <strain evidence="3">DSM 9887</strain>
    </source>
</reference>
<reference evidence="4" key="1">
    <citation type="submission" date="2015-07" db="EMBL/GenBank/DDBJ databases">
        <title>Genome sequencing project for genomic taxonomy and phylogenomics of Bacillus-like bacteria.</title>
        <authorList>
            <person name="Liu B."/>
            <person name="Wang J."/>
            <person name="Zhu Y."/>
            <person name="Liu G."/>
            <person name="Chen Q."/>
            <person name="Chen Z."/>
            <person name="Lan J."/>
            <person name="Che J."/>
            <person name="Ge C."/>
            <person name="Shi H."/>
            <person name="Pan Z."/>
            <person name="Liu X."/>
        </authorList>
    </citation>
    <scope>NUCLEOTIDE SEQUENCE [LARGE SCALE GENOMIC DNA]</scope>
    <source>
        <strain evidence="4">DSM 9887</strain>
    </source>
</reference>
<gene>
    <name evidence="3" type="ORF">ADS79_12285</name>
    <name evidence="2" type="ORF">BRE01_40530</name>
</gene>
<feature type="transmembrane region" description="Helical" evidence="1">
    <location>
        <begin position="104"/>
        <end position="123"/>
    </location>
</feature>
<feature type="transmembrane region" description="Helical" evidence="1">
    <location>
        <begin position="212"/>
        <end position="234"/>
    </location>
</feature>
<dbReference type="EMBL" id="LGIQ01000007">
    <property type="protein sequence ID" value="KNB72627.1"/>
    <property type="molecule type" value="Genomic_DNA"/>
</dbReference>
<organism evidence="3 4">
    <name type="scientific">Brevibacillus reuszeri</name>
    <dbReference type="NCBI Taxonomy" id="54915"/>
    <lineage>
        <taxon>Bacteria</taxon>
        <taxon>Bacillati</taxon>
        <taxon>Bacillota</taxon>
        <taxon>Bacilli</taxon>
        <taxon>Bacillales</taxon>
        <taxon>Paenibacillaceae</taxon>
        <taxon>Brevibacillus</taxon>
    </lineage>
</organism>
<dbReference type="InterPro" id="IPR011737">
    <property type="entry name" value="CHP02206_TP0381"/>
</dbReference>
<proteinExistence type="predicted"/>